<dbReference type="InterPro" id="IPR002173">
    <property type="entry name" value="Carboh/pur_kinase_PfkB_CS"/>
</dbReference>
<dbReference type="SUPFAM" id="SSF53613">
    <property type="entry name" value="Ribokinase-like"/>
    <property type="match status" value="1"/>
</dbReference>
<dbReference type="OrthoDB" id="9779730at2"/>
<keyword evidence="1" id="KW-0808">Transferase</keyword>
<evidence type="ECO:0000313" key="4">
    <source>
        <dbReference type="EMBL" id="SHN68186.1"/>
    </source>
</evidence>
<name>A0A1M7TBX2_9BACT</name>
<sequence length="304" mass="32698">MRQKKILCIGNAVLDQLFFMNSMPHRAGKFFAESFLEAGGGPAATAAVTIVKLGCYARLWSRIGEDSIGDRIVSELQGFGVDMTGLERLKGVCSSFASVVVDKKGERMIIGYVDPNLPKNADGLPLEQVKDFDCVLADVRWLKGAEAVLEEAKKHNVPTVLDADLCPDVEALQRLVPLARHVVFSEGGLKQYSGVKELEVGLHLAAKLAPNSTHYVTLGHRGCLWIENNQINAYPAFRVDIVDTTGAGDVFHGAFAVGIAEGMSAQEIIRFAAATAALKCTKAGGRAGIPDRASLNSFLQDKNI</sequence>
<dbReference type="AlphaFoldDB" id="A0A1M7TBX2"/>
<proteinExistence type="predicted"/>
<accession>A0A1M7TBX2</accession>
<dbReference type="InterPro" id="IPR052562">
    <property type="entry name" value="Ketohexokinase-related"/>
</dbReference>
<protein>
    <submittedName>
        <fullName evidence="4">Sulfofructose kinase</fullName>
    </submittedName>
</protein>
<reference evidence="4 5" key="1">
    <citation type="submission" date="2016-12" db="EMBL/GenBank/DDBJ databases">
        <authorList>
            <person name="Song W.-J."/>
            <person name="Kurnit D.M."/>
        </authorList>
    </citation>
    <scope>NUCLEOTIDE SEQUENCE [LARGE SCALE GENOMIC DNA]</scope>
    <source>
        <strain evidence="4 5">DSM 11393</strain>
    </source>
</reference>
<dbReference type="Pfam" id="PF00294">
    <property type="entry name" value="PfkB"/>
    <property type="match status" value="1"/>
</dbReference>
<dbReference type="InterPro" id="IPR011611">
    <property type="entry name" value="PfkB_dom"/>
</dbReference>
<organism evidence="4 5">
    <name type="scientific">Desulfovibrio litoralis DSM 11393</name>
    <dbReference type="NCBI Taxonomy" id="1121455"/>
    <lineage>
        <taxon>Bacteria</taxon>
        <taxon>Pseudomonadati</taxon>
        <taxon>Thermodesulfobacteriota</taxon>
        <taxon>Desulfovibrionia</taxon>
        <taxon>Desulfovibrionales</taxon>
        <taxon>Desulfovibrionaceae</taxon>
        <taxon>Desulfovibrio</taxon>
    </lineage>
</organism>
<evidence type="ECO:0000256" key="2">
    <source>
        <dbReference type="ARBA" id="ARBA00022777"/>
    </source>
</evidence>
<dbReference type="InterPro" id="IPR029056">
    <property type="entry name" value="Ribokinase-like"/>
</dbReference>
<dbReference type="Proteomes" id="UP000186469">
    <property type="component" value="Unassembled WGS sequence"/>
</dbReference>
<keyword evidence="2 4" id="KW-0418">Kinase</keyword>
<gene>
    <name evidence="4" type="ORF">SAMN02745728_01826</name>
</gene>
<dbReference type="STRING" id="1121455.SAMN02745728_01826"/>
<dbReference type="GO" id="GO:0016301">
    <property type="term" value="F:kinase activity"/>
    <property type="evidence" value="ECO:0007669"/>
    <property type="project" value="UniProtKB-KW"/>
</dbReference>
<dbReference type="EMBL" id="FRDI01000009">
    <property type="protein sequence ID" value="SHN68186.1"/>
    <property type="molecule type" value="Genomic_DNA"/>
</dbReference>
<dbReference type="PANTHER" id="PTHR42774">
    <property type="entry name" value="PHOSPHOTRANSFERASE SYSTEM TRANSPORT PROTEIN"/>
    <property type="match status" value="1"/>
</dbReference>
<feature type="domain" description="Carbohydrate kinase PfkB" evidence="3">
    <location>
        <begin position="4"/>
        <end position="291"/>
    </location>
</feature>
<dbReference type="PROSITE" id="PS00584">
    <property type="entry name" value="PFKB_KINASES_2"/>
    <property type="match status" value="1"/>
</dbReference>
<dbReference type="RefSeq" id="WP_072697508.1">
    <property type="nucleotide sequence ID" value="NZ_FRDI01000009.1"/>
</dbReference>
<keyword evidence="5" id="KW-1185">Reference proteome</keyword>
<evidence type="ECO:0000256" key="1">
    <source>
        <dbReference type="ARBA" id="ARBA00022679"/>
    </source>
</evidence>
<dbReference type="Gene3D" id="3.40.1190.20">
    <property type="match status" value="1"/>
</dbReference>
<dbReference type="PANTHER" id="PTHR42774:SF3">
    <property type="entry name" value="KETOHEXOKINASE"/>
    <property type="match status" value="1"/>
</dbReference>
<evidence type="ECO:0000313" key="5">
    <source>
        <dbReference type="Proteomes" id="UP000186469"/>
    </source>
</evidence>
<evidence type="ECO:0000259" key="3">
    <source>
        <dbReference type="Pfam" id="PF00294"/>
    </source>
</evidence>